<dbReference type="NCBIfam" id="TIGR00290">
    <property type="entry name" value="MJ0570_dom"/>
    <property type="match status" value="1"/>
</dbReference>
<evidence type="ECO:0000256" key="4">
    <source>
        <dbReference type="ARBA" id="ARBA00022598"/>
    </source>
</evidence>
<dbReference type="CDD" id="cd06155">
    <property type="entry name" value="eu_AANH_C_1"/>
    <property type="match status" value="1"/>
</dbReference>
<evidence type="ECO:0000256" key="6">
    <source>
        <dbReference type="ARBA" id="ARBA00022840"/>
    </source>
</evidence>
<dbReference type="Gene3D" id="3.40.50.620">
    <property type="entry name" value="HUPs"/>
    <property type="match status" value="1"/>
</dbReference>
<feature type="domain" description="Diphthamide synthase" evidence="10">
    <location>
        <begin position="1"/>
        <end position="81"/>
    </location>
</feature>
<evidence type="ECO:0000256" key="5">
    <source>
        <dbReference type="ARBA" id="ARBA00022741"/>
    </source>
</evidence>
<evidence type="ECO:0000256" key="1">
    <source>
        <dbReference type="ARBA" id="ARBA00005156"/>
    </source>
</evidence>
<evidence type="ECO:0000259" key="10">
    <source>
        <dbReference type="Pfam" id="PF01902"/>
    </source>
</evidence>
<dbReference type="PANTHER" id="PTHR12196">
    <property type="entry name" value="DOMAIN OF UNKNOWN FUNCTION 71 DUF71 -CONTAINING PROTEIN"/>
    <property type="match status" value="1"/>
</dbReference>
<comment type="catalytic activity">
    <reaction evidence="9">
        <text>diphthine-[translation elongation factor 2] + NH4(+) + ATP = diphthamide-[translation elongation factor 2] + AMP + diphosphate + H(+)</text>
        <dbReference type="Rhea" id="RHEA:19753"/>
        <dbReference type="Rhea" id="RHEA-COMP:10172"/>
        <dbReference type="Rhea" id="RHEA-COMP:10174"/>
        <dbReference type="ChEBI" id="CHEBI:15378"/>
        <dbReference type="ChEBI" id="CHEBI:16692"/>
        <dbReference type="ChEBI" id="CHEBI:28938"/>
        <dbReference type="ChEBI" id="CHEBI:30616"/>
        <dbReference type="ChEBI" id="CHEBI:33019"/>
        <dbReference type="ChEBI" id="CHEBI:82696"/>
        <dbReference type="ChEBI" id="CHEBI:456215"/>
        <dbReference type="EC" id="6.3.1.14"/>
    </reaction>
</comment>
<dbReference type="InterPro" id="IPR030662">
    <property type="entry name" value="DPH6/MJ0570"/>
</dbReference>
<evidence type="ECO:0000256" key="9">
    <source>
        <dbReference type="ARBA" id="ARBA00048108"/>
    </source>
</evidence>
<sequence length="602" mass="66365">MKYVALLSGGKDSCYNLVHCAKNGHELVAAASLRPGPGKEELDSYLYQTVGQDAIEYVARALDVPLYRKVITGNAVEHGAEYGGRNVGNAGGVTGDETEDLFEILSLVKENHPDVQGVSVGAILSNYQRVRVEHVCKRLGWTPLSYLWQRNQDELLSEMIDSGMEAILIKVAGIGLKTNHLGKTLSEMKPTLHKLNTLYGLHVCGEGGEYESLTLDCPLFKSRIKLLETEVVIHSDHDFATVAFLRIKSAELEPKVGEPADITTPPLLEEKYQGIYDTVTELHGDCQRKTKPDSYRHLEVSSSPKVATFQRGSWVTVCNVEATAGHVTVEEDVKDCFDKILHKLSEHGLDISNCAMINILLESMDLFGRVNQVYGAYFGSSPAARACVGVNLPQGVRVRVECIAFKEVKPTDRQSLHVQGLSYWAPASIGPYSQAISVGEHIFISGQIGLIPSQLLLPSPQSLPMELALSSQHVNRVISAVKENHGGSWTGYEELVIYWLSDVCDIPPVKAGHLEMVCPKYLTYMVEVIKQTHLQTSPAPTIFAVVSELPKGALVEKQVVFHTGRSLVWDDEIQESSFLDCKPIREAGMSQIPCHFRHLILL</sequence>
<dbReference type="SUPFAM" id="SSF52402">
    <property type="entry name" value="Adenine nucleotide alpha hydrolases-like"/>
    <property type="match status" value="1"/>
</dbReference>
<keyword evidence="12" id="KW-1185">Reference proteome</keyword>
<gene>
    <name evidence="11" type="ORF">CVT24_003598</name>
</gene>
<dbReference type="Pfam" id="PF01902">
    <property type="entry name" value="Diphthami_syn_2"/>
    <property type="match status" value="2"/>
</dbReference>
<evidence type="ECO:0000313" key="12">
    <source>
        <dbReference type="Proteomes" id="UP000284842"/>
    </source>
</evidence>
<evidence type="ECO:0000256" key="2">
    <source>
        <dbReference type="ARBA" id="ARBA00012089"/>
    </source>
</evidence>
<dbReference type="OrthoDB" id="686384at2759"/>
<accession>A0A409Y7U5</accession>
<evidence type="ECO:0000256" key="8">
    <source>
        <dbReference type="ARBA" id="ARBA00031552"/>
    </source>
</evidence>
<keyword evidence="6" id="KW-0067">ATP-binding</keyword>
<dbReference type="InterPro" id="IPR014729">
    <property type="entry name" value="Rossmann-like_a/b/a_fold"/>
</dbReference>
<protein>
    <recommendedName>
        <fullName evidence="3">Diphthine--ammonia ligase</fullName>
        <ecNumber evidence="2">6.3.1.14</ecNumber>
    </recommendedName>
    <alternativeName>
        <fullName evidence="7">Diphthamide synthase</fullName>
    </alternativeName>
    <alternativeName>
        <fullName evidence="8">Diphthamide synthetase</fullName>
    </alternativeName>
</protein>
<dbReference type="STRING" id="181874.A0A409Y7U5"/>
<reference evidence="11 12" key="1">
    <citation type="journal article" date="2018" name="Evol. Lett.">
        <title>Horizontal gene cluster transfer increased hallucinogenic mushroom diversity.</title>
        <authorList>
            <person name="Reynolds H.T."/>
            <person name="Vijayakumar V."/>
            <person name="Gluck-Thaler E."/>
            <person name="Korotkin H.B."/>
            <person name="Matheny P.B."/>
            <person name="Slot J.C."/>
        </authorList>
    </citation>
    <scope>NUCLEOTIDE SEQUENCE [LARGE SCALE GENOMIC DNA]</scope>
    <source>
        <strain evidence="11 12">2629</strain>
    </source>
</reference>
<keyword evidence="4" id="KW-0436">Ligase</keyword>
<feature type="domain" description="Diphthamide synthase" evidence="10">
    <location>
        <begin position="90"/>
        <end position="242"/>
    </location>
</feature>
<dbReference type="GO" id="GO:0005524">
    <property type="term" value="F:ATP binding"/>
    <property type="evidence" value="ECO:0007669"/>
    <property type="project" value="UniProtKB-KW"/>
</dbReference>
<dbReference type="EC" id="6.3.1.14" evidence="2"/>
<organism evidence="11 12">
    <name type="scientific">Panaeolus cyanescens</name>
    <dbReference type="NCBI Taxonomy" id="181874"/>
    <lineage>
        <taxon>Eukaryota</taxon>
        <taxon>Fungi</taxon>
        <taxon>Dikarya</taxon>
        <taxon>Basidiomycota</taxon>
        <taxon>Agaricomycotina</taxon>
        <taxon>Agaricomycetes</taxon>
        <taxon>Agaricomycetidae</taxon>
        <taxon>Agaricales</taxon>
        <taxon>Agaricineae</taxon>
        <taxon>Galeropsidaceae</taxon>
        <taxon>Panaeolus</taxon>
    </lineage>
</organism>
<name>A0A409Y7U5_9AGAR</name>
<dbReference type="GO" id="GO:0017178">
    <property type="term" value="F:diphthine-ammonia ligase activity"/>
    <property type="evidence" value="ECO:0007669"/>
    <property type="project" value="UniProtKB-EC"/>
</dbReference>
<dbReference type="AlphaFoldDB" id="A0A409Y7U5"/>
<dbReference type="FunFam" id="3.40.50.620:FF:000145">
    <property type="entry name" value="ATP-binding domain containing protein"/>
    <property type="match status" value="1"/>
</dbReference>
<dbReference type="InterPro" id="IPR035959">
    <property type="entry name" value="RutC-like_sf"/>
</dbReference>
<comment type="pathway">
    <text evidence="1">Protein modification; peptidyl-diphthamide biosynthesis.</text>
</comment>
<dbReference type="EMBL" id="NHTK01001370">
    <property type="protein sequence ID" value="PPQ99038.1"/>
    <property type="molecule type" value="Genomic_DNA"/>
</dbReference>
<evidence type="ECO:0000313" key="11">
    <source>
        <dbReference type="EMBL" id="PPQ99038.1"/>
    </source>
</evidence>
<dbReference type="GO" id="GO:0017183">
    <property type="term" value="P:protein histidyl modification to diphthamide"/>
    <property type="evidence" value="ECO:0007669"/>
    <property type="project" value="TreeGrafter"/>
</dbReference>
<keyword evidence="5" id="KW-0547">Nucleotide-binding</keyword>
<dbReference type="InterPro" id="IPR006175">
    <property type="entry name" value="YjgF/YER057c/UK114"/>
</dbReference>
<dbReference type="FunFam" id="3.90.1490.10:FF:000001">
    <property type="entry name" value="Diphthine--ammonia ligase"/>
    <property type="match status" value="1"/>
</dbReference>
<comment type="caution">
    <text evidence="11">The sequence shown here is derived from an EMBL/GenBank/DDBJ whole genome shotgun (WGS) entry which is preliminary data.</text>
</comment>
<dbReference type="Gene3D" id="3.90.1490.10">
    <property type="entry name" value="putative n-type atp pyrophosphatase, domain 2"/>
    <property type="match status" value="1"/>
</dbReference>
<proteinExistence type="predicted"/>
<dbReference type="SUPFAM" id="SSF55298">
    <property type="entry name" value="YjgF-like"/>
    <property type="match status" value="2"/>
</dbReference>
<dbReference type="Pfam" id="PF01042">
    <property type="entry name" value="Ribonuc_L-PSP"/>
    <property type="match status" value="1"/>
</dbReference>
<dbReference type="PANTHER" id="PTHR12196:SF2">
    <property type="entry name" value="DIPHTHINE--AMMONIA LIGASE"/>
    <property type="match status" value="1"/>
</dbReference>
<dbReference type="Proteomes" id="UP000284842">
    <property type="component" value="Unassembled WGS sequence"/>
</dbReference>
<dbReference type="Gene3D" id="3.30.1330.40">
    <property type="entry name" value="RutC-like"/>
    <property type="match status" value="2"/>
</dbReference>
<evidence type="ECO:0000256" key="3">
    <source>
        <dbReference type="ARBA" id="ARBA00018426"/>
    </source>
</evidence>
<dbReference type="InterPro" id="IPR002761">
    <property type="entry name" value="Diphthami_syn_dom"/>
</dbReference>
<dbReference type="CDD" id="cd01994">
    <property type="entry name" value="AANH_PF0828-like"/>
    <property type="match status" value="1"/>
</dbReference>
<evidence type="ECO:0000256" key="7">
    <source>
        <dbReference type="ARBA" id="ARBA00029814"/>
    </source>
</evidence>
<dbReference type="InParanoid" id="A0A409Y7U5"/>
<dbReference type="FunCoup" id="A0A409Y7U5">
    <property type="interactions" value="22"/>
</dbReference>